<evidence type="ECO:0000256" key="2">
    <source>
        <dbReference type="ARBA" id="ARBA00007430"/>
    </source>
</evidence>
<evidence type="ECO:0000256" key="5">
    <source>
        <dbReference type="ARBA" id="ARBA00022989"/>
    </source>
</evidence>
<keyword evidence="6 7" id="KW-0472">Membrane</keyword>
<dbReference type="InterPro" id="IPR050833">
    <property type="entry name" value="Poly_Biosynth_Transport"/>
</dbReference>
<accession>A0A3S9P151</accession>
<dbReference type="GO" id="GO:0005886">
    <property type="term" value="C:plasma membrane"/>
    <property type="evidence" value="ECO:0007669"/>
    <property type="project" value="UniProtKB-SubCell"/>
</dbReference>
<evidence type="ECO:0000313" key="8">
    <source>
        <dbReference type="EMBL" id="AZQ61902.1"/>
    </source>
</evidence>
<name>A0A3S9P151_9BACT</name>
<organism evidence="8 9">
    <name type="scientific">Flammeovirga pectinis</name>
    <dbReference type="NCBI Taxonomy" id="2494373"/>
    <lineage>
        <taxon>Bacteria</taxon>
        <taxon>Pseudomonadati</taxon>
        <taxon>Bacteroidota</taxon>
        <taxon>Cytophagia</taxon>
        <taxon>Cytophagales</taxon>
        <taxon>Flammeovirgaceae</taxon>
        <taxon>Flammeovirga</taxon>
    </lineage>
</organism>
<feature type="transmembrane region" description="Helical" evidence="7">
    <location>
        <begin position="109"/>
        <end position="130"/>
    </location>
</feature>
<reference evidence="8 9" key="1">
    <citation type="submission" date="2018-12" db="EMBL/GenBank/DDBJ databases">
        <title>Flammeovirga pectinis sp. nov., isolated from the gut of the Korean scallop, Patinopecten yessoensis.</title>
        <authorList>
            <person name="Bae J.-W."/>
            <person name="Jeong Y.-S."/>
            <person name="Kang W."/>
        </authorList>
    </citation>
    <scope>NUCLEOTIDE SEQUENCE [LARGE SCALE GENOMIC DNA]</scope>
    <source>
        <strain evidence="8 9">L12M1</strain>
    </source>
</reference>
<evidence type="ECO:0000256" key="6">
    <source>
        <dbReference type="ARBA" id="ARBA00023136"/>
    </source>
</evidence>
<dbReference type="AlphaFoldDB" id="A0A3S9P151"/>
<dbReference type="PANTHER" id="PTHR30250">
    <property type="entry name" value="PST FAMILY PREDICTED COLANIC ACID TRANSPORTER"/>
    <property type="match status" value="1"/>
</dbReference>
<gene>
    <name evidence="8" type="ORF">EI427_06510</name>
</gene>
<feature type="transmembrane region" description="Helical" evidence="7">
    <location>
        <begin position="142"/>
        <end position="159"/>
    </location>
</feature>
<evidence type="ECO:0000256" key="7">
    <source>
        <dbReference type="SAM" id="Phobius"/>
    </source>
</evidence>
<feature type="transmembrane region" description="Helical" evidence="7">
    <location>
        <begin position="361"/>
        <end position="385"/>
    </location>
</feature>
<keyword evidence="5 7" id="KW-1133">Transmembrane helix</keyword>
<dbReference type="Pfam" id="PF13440">
    <property type="entry name" value="Polysacc_synt_3"/>
    <property type="match status" value="1"/>
</dbReference>
<sequence>MLIKNLLWEATSKIVVQGIAFLFSIFLTRQLTPEIYGEFGVIMAFVIIFHALMDFSLVESFVQKHDANQKELSSGYWGIVFMGGVTTLVFFVFIPIICKYLGYSNLGIPLRWMSLVFIISVIGDGIGMTVTRAMNFKVHSKISMIANFSSSCIGLISAYQGFGIYALIFQFISKTSISTVLYFMFEKWRPTLYFNLNDIKIVSDYASKRTATKFINQVITNLDTVVLSISLPVQQLGFYNKAKSVTNQYINNSSSIFSGVYFSYFSKHKEKNDLLIASFIKAFFLLFSITLLISILLVIFGENLFVFMFKEEWKESGQIFQYLIGISFVYPLIELIQVYLNAINQATTTLKINVLTKSLQLICLFIAFKFGLTYFLISLIIKGILELIVNVVAMWKYII</sequence>
<dbReference type="OrthoDB" id="9770347at2"/>
<evidence type="ECO:0000256" key="3">
    <source>
        <dbReference type="ARBA" id="ARBA00022475"/>
    </source>
</evidence>
<comment type="similarity">
    <text evidence="2">Belongs to the polysaccharide synthase family.</text>
</comment>
<feature type="transmembrane region" description="Helical" evidence="7">
    <location>
        <begin position="319"/>
        <end position="340"/>
    </location>
</feature>
<dbReference type="Proteomes" id="UP000267268">
    <property type="component" value="Chromosome 1"/>
</dbReference>
<comment type="subcellular location">
    <subcellularLocation>
        <location evidence="1">Cell membrane</location>
        <topology evidence="1">Multi-pass membrane protein</topology>
    </subcellularLocation>
</comment>
<feature type="transmembrane region" description="Helical" evidence="7">
    <location>
        <begin position="74"/>
        <end position="97"/>
    </location>
</feature>
<feature type="transmembrane region" description="Helical" evidence="7">
    <location>
        <begin position="7"/>
        <end position="27"/>
    </location>
</feature>
<feature type="transmembrane region" description="Helical" evidence="7">
    <location>
        <begin position="39"/>
        <end position="62"/>
    </location>
</feature>
<keyword evidence="3" id="KW-1003">Cell membrane</keyword>
<evidence type="ECO:0000256" key="1">
    <source>
        <dbReference type="ARBA" id="ARBA00004651"/>
    </source>
</evidence>
<keyword evidence="9" id="KW-1185">Reference proteome</keyword>
<dbReference type="PANTHER" id="PTHR30250:SF10">
    <property type="entry name" value="LIPOPOLYSACCHARIDE BIOSYNTHESIS PROTEIN WZXC"/>
    <property type="match status" value="1"/>
</dbReference>
<feature type="transmembrane region" description="Helical" evidence="7">
    <location>
        <begin position="274"/>
        <end position="299"/>
    </location>
</feature>
<dbReference type="RefSeq" id="WP_126612881.1">
    <property type="nucleotide sequence ID" value="NZ_CP034562.1"/>
</dbReference>
<proteinExistence type="inferred from homology"/>
<protein>
    <recommendedName>
        <fullName evidence="10">Lipopolysaccharide biosynthesis protein</fullName>
    </recommendedName>
</protein>
<evidence type="ECO:0000313" key="9">
    <source>
        <dbReference type="Proteomes" id="UP000267268"/>
    </source>
</evidence>
<dbReference type="KEGG" id="fll:EI427_06510"/>
<evidence type="ECO:0008006" key="10">
    <source>
        <dbReference type="Google" id="ProtNLM"/>
    </source>
</evidence>
<dbReference type="EMBL" id="CP034562">
    <property type="protein sequence ID" value="AZQ61902.1"/>
    <property type="molecule type" value="Genomic_DNA"/>
</dbReference>
<evidence type="ECO:0000256" key="4">
    <source>
        <dbReference type="ARBA" id="ARBA00022692"/>
    </source>
</evidence>
<keyword evidence="4 7" id="KW-0812">Transmembrane</keyword>